<accession>A0A5A7R3D2</accession>
<dbReference type="GO" id="GO:0005576">
    <property type="term" value="C:extracellular region"/>
    <property type="evidence" value="ECO:0007669"/>
    <property type="project" value="UniProtKB-SubCell"/>
</dbReference>
<sequence length="176" mass="20610">MYKSQQPDQNITKPFLSFSFHSRMKSLILLFIFLGNIFKIKGFNKDPCQITERFEVHVINRLPYPKLELHCASGNDDLGFHHVVPNYDFNWSFCDGYTGRTLFFCHLWWQNKEIAWDVFTSKHRGQCGSGKCLWEATTDGIYFGDGTNGFEKRFDWQNRKSSSLTTNEEKTPMSQP</sequence>
<evidence type="ECO:0000256" key="6">
    <source>
        <dbReference type="RuleBase" id="RU367044"/>
    </source>
</evidence>
<dbReference type="GO" id="GO:0060320">
    <property type="term" value="P:rejection of self pollen"/>
    <property type="evidence" value="ECO:0007669"/>
    <property type="project" value="UniProtKB-KW"/>
</dbReference>
<dbReference type="Pfam" id="PF05938">
    <property type="entry name" value="Self-incomp_S1"/>
    <property type="match status" value="1"/>
</dbReference>
<organism evidence="8 9">
    <name type="scientific">Striga asiatica</name>
    <name type="common">Asiatic witchweed</name>
    <name type="synonym">Buchnera asiatica</name>
    <dbReference type="NCBI Taxonomy" id="4170"/>
    <lineage>
        <taxon>Eukaryota</taxon>
        <taxon>Viridiplantae</taxon>
        <taxon>Streptophyta</taxon>
        <taxon>Embryophyta</taxon>
        <taxon>Tracheophyta</taxon>
        <taxon>Spermatophyta</taxon>
        <taxon>Magnoliopsida</taxon>
        <taxon>eudicotyledons</taxon>
        <taxon>Gunneridae</taxon>
        <taxon>Pentapetalae</taxon>
        <taxon>asterids</taxon>
        <taxon>lamiids</taxon>
        <taxon>Lamiales</taxon>
        <taxon>Orobanchaceae</taxon>
        <taxon>Buchnereae</taxon>
        <taxon>Striga</taxon>
    </lineage>
</organism>
<dbReference type="PANTHER" id="PTHR31232:SF61">
    <property type="entry name" value="S-PROTEIN HOMOLOG"/>
    <property type="match status" value="1"/>
</dbReference>
<dbReference type="Proteomes" id="UP000325081">
    <property type="component" value="Unassembled WGS sequence"/>
</dbReference>
<name>A0A5A7R3D2_STRAF</name>
<reference evidence="9" key="1">
    <citation type="journal article" date="2019" name="Curr. Biol.">
        <title>Genome Sequence of Striga asiatica Provides Insight into the Evolution of Plant Parasitism.</title>
        <authorList>
            <person name="Yoshida S."/>
            <person name="Kim S."/>
            <person name="Wafula E.K."/>
            <person name="Tanskanen J."/>
            <person name="Kim Y.M."/>
            <person name="Honaas L."/>
            <person name="Yang Z."/>
            <person name="Spallek T."/>
            <person name="Conn C.E."/>
            <person name="Ichihashi Y."/>
            <person name="Cheong K."/>
            <person name="Cui S."/>
            <person name="Der J.P."/>
            <person name="Gundlach H."/>
            <person name="Jiao Y."/>
            <person name="Hori C."/>
            <person name="Ishida J.K."/>
            <person name="Kasahara H."/>
            <person name="Kiba T."/>
            <person name="Kim M.S."/>
            <person name="Koo N."/>
            <person name="Laohavisit A."/>
            <person name="Lee Y.H."/>
            <person name="Lumba S."/>
            <person name="McCourt P."/>
            <person name="Mortimer J.C."/>
            <person name="Mutuku J.M."/>
            <person name="Nomura T."/>
            <person name="Sasaki-Sekimoto Y."/>
            <person name="Seto Y."/>
            <person name="Wang Y."/>
            <person name="Wakatake T."/>
            <person name="Sakakibara H."/>
            <person name="Demura T."/>
            <person name="Yamaguchi S."/>
            <person name="Yoneyama K."/>
            <person name="Manabe R.I."/>
            <person name="Nelson D.C."/>
            <person name="Schulman A.H."/>
            <person name="Timko M.P."/>
            <person name="dePamphilis C.W."/>
            <person name="Choi D."/>
            <person name="Shirasu K."/>
        </authorList>
    </citation>
    <scope>NUCLEOTIDE SEQUENCE [LARGE SCALE GENOMIC DNA]</scope>
    <source>
        <strain evidence="9">cv. UVA1</strain>
    </source>
</reference>
<evidence type="ECO:0000256" key="4">
    <source>
        <dbReference type="ARBA" id="ARBA00022525"/>
    </source>
</evidence>
<keyword evidence="7" id="KW-0812">Transmembrane</keyword>
<evidence type="ECO:0000256" key="2">
    <source>
        <dbReference type="ARBA" id="ARBA00005581"/>
    </source>
</evidence>
<keyword evidence="9" id="KW-1185">Reference proteome</keyword>
<feature type="transmembrane region" description="Helical" evidence="7">
    <location>
        <begin position="20"/>
        <end position="38"/>
    </location>
</feature>
<protein>
    <recommendedName>
        <fullName evidence="6">S-protein homolog</fullName>
    </recommendedName>
</protein>
<keyword evidence="4 6" id="KW-0964">Secreted</keyword>
<keyword evidence="5" id="KW-0732">Signal</keyword>
<comment type="subcellular location">
    <subcellularLocation>
        <location evidence="1 6">Secreted</location>
    </subcellularLocation>
</comment>
<evidence type="ECO:0000256" key="1">
    <source>
        <dbReference type="ARBA" id="ARBA00004613"/>
    </source>
</evidence>
<proteinExistence type="inferred from homology"/>
<keyword evidence="3 6" id="KW-0713">Self-incompatibility</keyword>
<dbReference type="EMBL" id="BKCP01009626">
    <property type="protein sequence ID" value="GER51247.1"/>
    <property type="molecule type" value="Genomic_DNA"/>
</dbReference>
<evidence type="ECO:0000313" key="8">
    <source>
        <dbReference type="EMBL" id="GER51247.1"/>
    </source>
</evidence>
<comment type="similarity">
    <text evidence="2 6">Belongs to the plant self-incompatibility (S1) protein family.</text>
</comment>
<dbReference type="AlphaFoldDB" id="A0A5A7R3D2"/>
<evidence type="ECO:0000256" key="7">
    <source>
        <dbReference type="SAM" id="Phobius"/>
    </source>
</evidence>
<keyword evidence="7" id="KW-1133">Transmembrane helix</keyword>
<evidence type="ECO:0000313" key="9">
    <source>
        <dbReference type="Proteomes" id="UP000325081"/>
    </source>
</evidence>
<dbReference type="PANTHER" id="PTHR31232">
    <property type="match status" value="1"/>
</dbReference>
<keyword evidence="7" id="KW-0472">Membrane</keyword>
<comment type="caution">
    <text evidence="8">The sequence shown here is derived from an EMBL/GenBank/DDBJ whole genome shotgun (WGS) entry which is preliminary data.</text>
</comment>
<dbReference type="InterPro" id="IPR010264">
    <property type="entry name" value="Self-incomp_S1"/>
</dbReference>
<evidence type="ECO:0000256" key="3">
    <source>
        <dbReference type="ARBA" id="ARBA00022471"/>
    </source>
</evidence>
<evidence type="ECO:0000256" key="5">
    <source>
        <dbReference type="ARBA" id="ARBA00022729"/>
    </source>
</evidence>
<gene>
    <name evidence="8" type="ORF">STAS_28605</name>
</gene>
<dbReference type="OrthoDB" id="1848419at2759"/>